<reference evidence="4 5" key="1">
    <citation type="submission" date="2017-02" db="EMBL/GenBank/DDBJ databases">
        <title>The new phylogeny of genus Mycobacterium.</title>
        <authorList>
            <person name="Tortoli E."/>
            <person name="Trovato A."/>
            <person name="Cirillo D.M."/>
        </authorList>
    </citation>
    <scope>NUCLEOTIDE SEQUENCE [LARGE SCALE GENOMIC DNA]</scope>
    <source>
        <strain evidence="4 5">DSM 45255</strain>
    </source>
</reference>
<organism evidence="4 5">
    <name type="scientific">Mycobacterium mantenii</name>
    <dbReference type="NCBI Taxonomy" id="560555"/>
    <lineage>
        <taxon>Bacteria</taxon>
        <taxon>Bacillati</taxon>
        <taxon>Actinomycetota</taxon>
        <taxon>Actinomycetes</taxon>
        <taxon>Mycobacteriales</taxon>
        <taxon>Mycobacteriaceae</taxon>
        <taxon>Mycobacterium</taxon>
        <taxon>Mycobacterium avium complex (MAC)</taxon>
    </lineage>
</organism>
<dbReference type="SUPFAM" id="SSF51905">
    <property type="entry name" value="FAD/NAD(P)-binding domain"/>
    <property type="match status" value="1"/>
</dbReference>
<dbReference type="Gene3D" id="3.50.50.60">
    <property type="entry name" value="FAD/NAD(P)-binding domain"/>
    <property type="match status" value="2"/>
</dbReference>
<evidence type="ECO:0000313" key="4">
    <source>
        <dbReference type="EMBL" id="ORB04916.1"/>
    </source>
</evidence>
<proteinExistence type="predicted"/>
<keyword evidence="6" id="KW-1185">Reference proteome</keyword>
<evidence type="ECO:0000256" key="1">
    <source>
        <dbReference type="ARBA" id="ARBA00023002"/>
    </source>
</evidence>
<name>A0A1X0FTA2_MYCNT</name>
<reference evidence="3" key="3">
    <citation type="submission" date="2020-02" db="EMBL/GenBank/DDBJ databases">
        <authorList>
            <person name="Matsumoto Y."/>
            <person name="Motooka D."/>
            <person name="Nakamura S."/>
        </authorList>
    </citation>
    <scope>NUCLEOTIDE SEQUENCE</scope>
    <source>
        <strain evidence="3">JCM 18113</strain>
    </source>
</reference>
<dbReference type="STRING" id="560555.BST30_15760"/>
<dbReference type="InterPro" id="IPR036188">
    <property type="entry name" value="FAD/NAD-bd_sf"/>
</dbReference>
<protein>
    <submittedName>
        <fullName evidence="3">2-octaprenyl-3-methyl-6-methoxy-1,4-benzoquinol hydroxylase</fullName>
    </submittedName>
</protein>
<dbReference type="GO" id="GO:0071949">
    <property type="term" value="F:FAD binding"/>
    <property type="evidence" value="ECO:0007669"/>
    <property type="project" value="InterPro"/>
</dbReference>
<gene>
    <name evidence="4" type="ORF">BST30_15760</name>
    <name evidence="3" type="ORF">MMAN_22730</name>
</gene>
<sequence>MVVHDHECDVAVIGGGLAGAAAALAFSREGCSVRLFERRDLARDPNRGDILHEPTVQIVRQLGILDLLEARGAARWRGSKIVDSAGSFSASSEVREAWLLNHAEMEAVFLEAAESAGTVVQRDRVRALEHGDDSRRGGWLLGTDDGATSARLVVGADGAESFTRQVLGIPLEDVHAYDNWIVVLHSPTPSWLETDHVWTLLHPEGTVWMLPTTPVGRHRVVLTVRRDEAREWMALSEAELGRQLERRDPGLGELKINKRGGSHVYRVKRQHARTYTGPRAALTGDAVHTIHPVGGQGLNIAIQDSAKLAELLGPVLLDSGASEQAFTDAFREYEHIRRPINTATMQVAHMGSQIAGPGREPYERAVEFYSKAASDPEWVRQYMAGFGGRLS</sequence>
<dbReference type="InterPro" id="IPR050631">
    <property type="entry name" value="PheA/TfdB_FAD_monoxygenase"/>
</dbReference>
<dbReference type="EMBL" id="MVHW01000017">
    <property type="protein sequence ID" value="ORB04916.1"/>
    <property type="molecule type" value="Genomic_DNA"/>
</dbReference>
<evidence type="ECO:0000313" key="3">
    <source>
        <dbReference type="EMBL" id="BBY38139.1"/>
    </source>
</evidence>
<dbReference type="PANTHER" id="PTHR43476">
    <property type="entry name" value="3-(3-HYDROXY-PHENYL)PROPIONATE/3-HYDROXYCINNAMIC ACID HYDROXYLASE"/>
    <property type="match status" value="1"/>
</dbReference>
<evidence type="ECO:0000313" key="6">
    <source>
        <dbReference type="Proteomes" id="UP000465812"/>
    </source>
</evidence>
<reference evidence="3 6" key="2">
    <citation type="journal article" date="2019" name="Emerg. Microbes Infect.">
        <title>Comprehensive subspecies identification of 175 nontuberculous mycobacteria species based on 7547 genomic profiles.</title>
        <authorList>
            <person name="Matsumoto Y."/>
            <person name="Kinjo T."/>
            <person name="Motooka D."/>
            <person name="Nabeya D."/>
            <person name="Jung N."/>
            <person name="Uechi K."/>
            <person name="Horii T."/>
            <person name="Iida T."/>
            <person name="Fujita J."/>
            <person name="Nakamura S."/>
        </authorList>
    </citation>
    <scope>NUCLEOTIDE SEQUENCE [LARGE SCALE GENOMIC DNA]</scope>
    <source>
        <strain evidence="3 6">JCM 18113</strain>
    </source>
</reference>
<evidence type="ECO:0000313" key="5">
    <source>
        <dbReference type="Proteomes" id="UP000192760"/>
    </source>
</evidence>
<feature type="domain" description="FAD-binding" evidence="2">
    <location>
        <begin position="7"/>
        <end position="346"/>
    </location>
</feature>
<dbReference type="GO" id="GO:0016491">
    <property type="term" value="F:oxidoreductase activity"/>
    <property type="evidence" value="ECO:0007669"/>
    <property type="project" value="UniProtKB-KW"/>
</dbReference>
<dbReference type="PRINTS" id="PR00420">
    <property type="entry name" value="RNGMNOXGNASE"/>
</dbReference>
<dbReference type="EMBL" id="AP022590">
    <property type="protein sequence ID" value="BBY38139.1"/>
    <property type="molecule type" value="Genomic_DNA"/>
</dbReference>
<keyword evidence="1" id="KW-0560">Oxidoreductase</keyword>
<accession>A0A1X0FTA2</accession>
<evidence type="ECO:0000259" key="2">
    <source>
        <dbReference type="Pfam" id="PF01494"/>
    </source>
</evidence>
<dbReference type="Pfam" id="PF01494">
    <property type="entry name" value="FAD_binding_3"/>
    <property type="match status" value="1"/>
</dbReference>
<dbReference type="InterPro" id="IPR002938">
    <property type="entry name" value="FAD-bd"/>
</dbReference>
<dbReference type="Proteomes" id="UP000192760">
    <property type="component" value="Unassembled WGS sequence"/>
</dbReference>
<dbReference type="AlphaFoldDB" id="A0A1X0FTA2"/>
<dbReference type="Proteomes" id="UP000465812">
    <property type="component" value="Chromosome"/>
</dbReference>
<dbReference type="PANTHER" id="PTHR43476:SF5">
    <property type="entry name" value="FAD-DEPENDENT MONOOXYGENASE"/>
    <property type="match status" value="1"/>
</dbReference>